<gene>
    <name evidence="2" type="ordered locus">Desac_2182</name>
</gene>
<sequence>MKKVFWIVLLLVFVGVTAGYARTMSIARDRVNVRTKPSKRASILFQAPKGYPIVVKKKTRHWLYFEDWNGNKGWVYRPLVSAIPTTVIRVDTANVRKGPGTRRPLIAQAKQGEIYRVLGEQGDWVKIGYYYENEVVGWIYDDLVWGY</sequence>
<dbReference type="Pfam" id="PF08239">
    <property type="entry name" value="SH3_3"/>
    <property type="match status" value="1"/>
</dbReference>
<dbReference type="eggNOG" id="COG3807">
    <property type="taxonomic scope" value="Bacteria"/>
</dbReference>
<dbReference type="AlphaFoldDB" id="F2NDE5"/>
<evidence type="ECO:0000259" key="1">
    <source>
        <dbReference type="PROSITE" id="PS51781"/>
    </source>
</evidence>
<reference evidence="3" key="2">
    <citation type="submission" date="2011-03" db="EMBL/GenBank/DDBJ databases">
        <title>The complete genome of Desulfobacca acetoxidans DSM 11109.</title>
        <authorList>
            <consortium name="US DOE Joint Genome Institute (JGI-PGF)"/>
            <person name="Lucas S."/>
            <person name="Copeland A."/>
            <person name="Lapidus A."/>
            <person name="Bruce D."/>
            <person name="Goodwin L."/>
            <person name="Pitluck S."/>
            <person name="Peters L."/>
            <person name="Kyrpides N."/>
            <person name="Mavromatis K."/>
            <person name="Ivanova N."/>
            <person name="Ovchinnikova G."/>
            <person name="Teshima H."/>
            <person name="Detter J.C."/>
            <person name="Han C."/>
            <person name="Land M."/>
            <person name="Hauser L."/>
            <person name="Markowitz V."/>
            <person name="Cheng J.-F."/>
            <person name="Hugenholtz P."/>
            <person name="Woyke T."/>
            <person name="Wu D."/>
            <person name="Spring S."/>
            <person name="Schueler E."/>
            <person name="Brambilla E."/>
            <person name="Klenk H.-P."/>
            <person name="Eisen J.A."/>
        </authorList>
    </citation>
    <scope>NUCLEOTIDE SEQUENCE [LARGE SCALE GENOMIC DNA]</scope>
    <source>
        <strain evidence="3">ATCC 700848 / DSM 11109 / ASRB2</strain>
    </source>
</reference>
<dbReference type="Pfam" id="PF06347">
    <property type="entry name" value="SH3_4"/>
    <property type="match status" value="1"/>
</dbReference>
<organism evidence="2 3">
    <name type="scientific">Desulfobacca acetoxidans (strain ATCC 700848 / DSM 11109 / ASRB2)</name>
    <dbReference type="NCBI Taxonomy" id="880072"/>
    <lineage>
        <taxon>Bacteria</taxon>
        <taxon>Pseudomonadati</taxon>
        <taxon>Thermodesulfobacteriota</taxon>
        <taxon>Desulfobaccia</taxon>
        <taxon>Desulfobaccales</taxon>
        <taxon>Desulfobaccaceae</taxon>
        <taxon>Desulfobacca</taxon>
    </lineage>
</organism>
<protein>
    <submittedName>
        <fullName evidence="2">SH3 type 3 domain protein</fullName>
    </submittedName>
</protein>
<dbReference type="PROSITE" id="PS51781">
    <property type="entry name" value="SH3B"/>
    <property type="match status" value="1"/>
</dbReference>
<evidence type="ECO:0000313" key="2">
    <source>
        <dbReference type="EMBL" id="AEB10011.1"/>
    </source>
</evidence>
<dbReference type="PANTHER" id="PTHR34408">
    <property type="entry name" value="FAMILY PROTEIN, PUTATIVE-RELATED"/>
    <property type="match status" value="1"/>
</dbReference>
<proteinExistence type="predicted"/>
<dbReference type="KEGG" id="dao:Desac_2182"/>
<dbReference type="Gene3D" id="2.30.30.40">
    <property type="entry name" value="SH3 Domains"/>
    <property type="match status" value="2"/>
</dbReference>
<dbReference type="InterPro" id="IPR003646">
    <property type="entry name" value="SH3-like_bac-type"/>
</dbReference>
<dbReference type="EMBL" id="CP002629">
    <property type="protein sequence ID" value="AEB10011.1"/>
    <property type="molecule type" value="Genomic_DNA"/>
</dbReference>
<keyword evidence="3" id="KW-1185">Reference proteome</keyword>
<dbReference type="RefSeq" id="WP_013707120.1">
    <property type="nucleotide sequence ID" value="NC_015388.1"/>
</dbReference>
<dbReference type="HOGENOM" id="CLU_086360_3_1_7"/>
<evidence type="ECO:0000313" key="3">
    <source>
        <dbReference type="Proteomes" id="UP000000483"/>
    </source>
</evidence>
<dbReference type="Proteomes" id="UP000000483">
    <property type="component" value="Chromosome"/>
</dbReference>
<accession>F2NDE5</accession>
<feature type="domain" description="SH3b" evidence="1">
    <location>
        <begin position="83"/>
        <end position="147"/>
    </location>
</feature>
<reference evidence="2 3" key="1">
    <citation type="journal article" date="2011" name="Stand. Genomic Sci.">
        <title>Complete genome sequence of the acetate-degrading sulfate reducer Desulfobacca acetoxidans type strain (ASRB2).</title>
        <authorList>
            <person name="Goker M."/>
            <person name="Teshima H."/>
            <person name="Lapidus A."/>
            <person name="Nolan M."/>
            <person name="Lucas S."/>
            <person name="Hammon N."/>
            <person name="Deshpande S."/>
            <person name="Cheng J.F."/>
            <person name="Tapia R."/>
            <person name="Han C."/>
            <person name="Goodwin L."/>
            <person name="Pitluck S."/>
            <person name="Huntemann M."/>
            <person name="Liolios K."/>
            <person name="Ivanova N."/>
            <person name="Pagani I."/>
            <person name="Mavromatis K."/>
            <person name="Ovchinikova G."/>
            <person name="Pati A."/>
            <person name="Chen A."/>
            <person name="Palaniappan K."/>
            <person name="Land M."/>
            <person name="Hauser L."/>
            <person name="Brambilla E.M."/>
            <person name="Rohde M."/>
            <person name="Spring S."/>
            <person name="Detter J.C."/>
            <person name="Woyke T."/>
            <person name="Bristow J."/>
            <person name="Eisen J.A."/>
            <person name="Markowitz V."/>
            <person name="Hugenholtz P."/>
            <person name="Kyrpides N.C."/>
            <person name="Klenk H.P."/>
        </authorList>
    </citation>
    <scope>NUCLEOTIDE SEQUENCE [LARGE SCALE GENOMIC DNA]</scope>
    <source>
        <strain evidence="3">ATCC 700848 / DSM 11109 / ASRB2</strain>
    </source>
</reference>
<dbReference type="InterPro" id="IPR010466">
    <property type="entry name" value="DUF1058"/>
</dbReference>
<dbReference type="InterPro" id="IPR052354">
    <property type="entry name" value="Cell_Wall_Dynamics_Protein"/>
</dbReference>
<dbReference type="PANTHER" id="PTHR34408:SF1">
    <property type="entry name" value="GLYCOSYL HYDROLASE FAMILY 19 DOMAIN-CONTAINING PROTEIN HI_1415"/>
    <property type="match status" value="1"/>
</dbReference>
<dbReference type="SMART" id="SM00287">
    <property type="entry name" value="SH3b"/>
    <property type="match status" value="2"/>
</dbReference>
<name>F2NDE5_DESAR</name>